<dbReference type="InterPro" id="IPR009008">
    <property type="entry name" value="Val/Leu/Ile-tRNA-synth_edit"/>
</dbReference>
<sequence length="1040" mass="117235">MRGLSLRRVGWRRALGPPPRRCTSTSQTPAGPAKEVQLQDLTAKWQPLWEKLASRPKQSLESNRGKAYILPMFPYPSGTLHLGHLRVYTISDVLARFKQMQGYDVLHPIGWDAFGLPAENAAIERGIHPEKWTLQNIEAMKKQMMEMGGRWSWDREFRTCDPDFYKHTQRIFLMLHERGLAYQAESLVNYDPVDQTVLANEQVDANGCSWRSGAKVEQKMLKQWFLNTKEFQEPLLEDLKLLAENGRWPERVLAMQKNWIGRSVGTKLWFEVNNQRSEAKFDAVDVFTTRADTLFGVMYVALSLNHPLAQACAKEDESLRTFIERAKAFPPDSKEGYLLQGIEVWNPLAGLIEDNDIIWRVPVYVAPYVLDDYGSGAVMGVPGHDARDHAFWRQNRSTQPVRQVIIPAPTVMPSFCTGPGDSQHGEDRPNLEKGFVASRDGTFSGVSSDEAIEKIITLLQSAGRPVERTQNWRLRDWLISRQRYWGTPIPIIHCTSCGPVPVPEQDLPVELPSLPDSFFQRRRGNPLAEDEEWKKTQCPKCRAVAERETDTMDTFMDSSWYFFRFLDPKNSQSPVSSTKADQEMPVDVYVGGVEHAILHLLYARFISKFLSTTSVWPRGRQANGEPFQQLITQGMVHGKTYSDPATGRFMRPEEVDLGDPSAPVIKGTDITPTVSYEKMSKSKYNGVDPGATIAKYGADATRAHMLFQAPVSDVLEWDEEKITGVQRWLTRVLRLSTAFGRHAKEMEKVTPSRDIDAGVADLLKALRAANILKVAPKPRNDPYKTDLEELVAALKLDEMELLSKLQETIASVTKSYAETYSLNTVVSDLMTLTNTIWDTPHVSACTPWFKWFATAHLLRMLAPIAPGVAEESWHTLHSTTSLHIRTTTLHPFHDNGDSSIFAFGFPTANLDILPLLNPTTPCVVQVNGKKKFQANIQKVPLTIPSQDDPAVKQWVLKHLLQTDLGKKYMDRETGAVWKAGGFGERHPIYRLVPNDWTVIVAKRGRIVNLVSPKKVGGSKRDTESRIEKGGNVIGKKTGGK</sequence>
<dbReference type="InterPro" id="IPR002302">
    <property type="entry name" value="Leu-tRNA-ligase"/>
</dbReference>
<dbReference type="Proteomes" id="UP000800094">
    <property type="component" value="Unassembled WGS sequence"/>
</dbReference>
<evidence type="ECO:0000256" key="7">
    <source>
        <dbReference type="ARBA" id="ARBA00022917"/>
    </source>
</evidence>
<dbReference type="OrthoDB" id="15954at2759"/>
<dbReference type="PANTHER" id="PTHR43740">
    <property type="entry name" value="LEUCYL-TRNA SYNTHETASE"/>
    <property type="match status" value="1"/>
</dbReference>
<keyword evidence="6 11" id="KW-0067">ATP-binding</keyword>
<reference evidence="17" key="1">
    <citation type="journal article" date="2020" name="Stud. Mycol.">
        <title>101 Dothideomycetes genomes: a test case for predicting lifestyles and emergence of pathogens.</title>
        <authorList>
            <person name="Haridas S."/>
            <person name="Albert R."/>
            <person name="Binder M."/>
            <person name="Bloem J."/>
            <person name="Labutti K."/>
            <person name="Salamov A."/>
            <person name="Andreopoulos B."/>
            <person name="Baker S."/>
            <person name="Barry K."/>
            <person name="Bills G."/>
            <person name="Bluhm B."/>
            <person name="Cannon C."/>
            <person name="Castanera R."/>
            <person name="Culley D."/>
            <person name="Daum C."/>
            <person name="Ezra D."/>
            <person name="Gonzalez J."/>
            <person name="Henrissat B."/>
            <person name="Kuo A."/>
            <person name="Liang C."/>
            <person name="Lipzen A."/>
            <person name="Lutzoni F."/>
            <person name="Magnuson J."/>
            <person name="Mondo S."/>
            <person name="Nolan M."/>
            <person name="Ohm R."/>
            <person name="Pangilinan J."/>
            <person name="Park H.-J."/>
            <person name="Ramirez L."/>
            <person name="Alfaro M."/>
            <person name="Sun H."/>
            <person name="Tritt A."/>
            <person name="Yoshinaga Y."/>
            <person name="Zwiers L.-H."/>
            <person name="Turgeon B."/>
            <person name="Goodwin S."/>
            <person name="Spatafora J."/>
            <person name="Crous P."/>
            <person name="Grigoriev I."/>
        </authorList>
    </citation>
    <scope>NUCLEOTIDE SEQUENCE</scope>
    <source>
        <strain evidence="17">CBS 122368</strain>
    </source>
</reference>
<evidence type="ECO:0000256" key="3">
    <source>
        <dbReference type="ARBA" id="ARBA00013164"/>
    </source>
</evidence>
<comment type="similarity">
    <text evidence="2 11">Belongs to the class-I aminoacyl-tRNA synthetase family.</text>
</comment>
<accession>A0A6A6IJS1</accession>
<dbReference type="EC" id="6.1.1.4" evidence="3"/>
<feature type="compositionally biased region" description="Basic and acidic residues" evidence="12">
    <location>
        <begin position="1018"/>
        <end position="1028"/>
    </location>
</feature>
<feature type="domain" description="Leucyl-tRNA synthetase editing" evidence="16">
    <location>
        <begin position="257"/>
        <end position="458"/>
    </location>
</feature>
<dbReference type="Gene3D" id="1.10.730.10">
    <property type="entry name" value="Isoleucyl-tRNA Synthetase, Domain 1"/>
    <property type="match status" value="2"/>
</dbReference>
<evidence type="ECO:0000256" key="6">
    <source>
        <dbReference type="ARBA" id="ARBA00022840"/>
    </source>
</evidence>
<dbReference type="InterPro" id="IPR009080">
    <property type="entry name" value="tRNAsynth_Ia_anticodon-bd"/>
</dbReference>
<feature type="region of interest" description="Disordered" evidence="12">
    <location>
        <begin position="1016"/>
        <end position="1040"/>
    </location>
</feature>
<dbReference type="GeneID" id="54579050"/>
<evidence type="ECO:0000259" key="16">
    <source>
        <dbReference type="Pfam" id="PF13603"/>
    </source>
</evidence>
<keyword evidence="18" id="KW-1185">Reference proteome</keyword>
<evidence type="ECO:0000256" key="10">
    <source>
        <dbReference type="ARBA" id="ARBA00047469"/>
    </source>
</evidence>
<dbReference type="PANTHER" id="PTHR43740:SF2">
    <property type="entry name" value="LEUCINE--TRNA LIGASE, MITOCHONDRIAL"/>
    <property type="match status" value="1"/>
</dbReference>
<dbReference type="InterPro" id="IPR002300">
    <property type="entry name" value="aa-tRNA-synth_Ia"/>
</dbReference>
<dbReference type="GO" id="GO:0005759">
    <property type="term" value="C:mitochondrial matrix"/>
    <property type="evidence" value="ECO:0007669"/>
    <property type="project" value="UniProtKB-SubCell"/>
</dbReference>
<dbReference type="GO" id="GO:0002161">
    <property type="term" value="F:aminoacyl-tRNA deacylase activity"/>
    <property type="evidence" value="ECO:0007669"/>
    <property type="project" value="InterPro"/>
</dbReference>
<evidence type="ECO:0000256" key="8">
    <source>
        <dbReference type="ARBA" id="ARBA00023146"/>
    </source>
</evidence>
<dbReference type="InterPro" id="IPR013155">
    <property type="entry name" value="M/V/L/I-tRNA-synth_anticd-bd"/>
</dbReference>
<dbReference type="Pfam" id="PF00133">
    <property type="entry name" value="tRNA-synt_1"/>
    <property type="match status" value="1"/>
</dbReference>
<dbReference type="InterPro" id="IPR025709">
    <property type="entry name" value="Leu_tRNA-synth_edit"/>
</dbReference>
<evidence type="ECO:0000259" key="13">
    <source>
        <dbReference type="Pfam" id="PF00133"/>
    </source>
</evidence>
<evidence type="ECO:0000313" key="17">
    <source>
        <dbReference type="EMBL" id="KAF2250661.1"/>
    </source>
</evidence>
<dbReference type="PROSITE" id="PS00178">
    <property type="entry name" value="AA_TRNA_LIGASE_I"/>
    <property type="match status" value="1"/>
</dbReference>
<comment type="subcellular location">
    <subcellularLocation>
        <location evidence="1">Mitochondrion matrix</location>
    </subcellularLocation>
</comment>
<evidence type="ECO:0000259" key="14">
    <source>
        <dbReference type="Pfam" id="PF08264"/>
    </source>
</evidence>
<dbReference type="PRINTS" id="PR00985">
    <property type="entry name" value="TRNASYNTHLEU"/>
</dbReference>
<evidence type="ECO:0000256" key="2">
    <source>
        <dbReference type="ARBA" id="ARBA00005594"/>
    </source>
</evidence>
<dbReference type="Pfam" id="PF13603">
    <property type="entry name" value="tRNA-synt_1_2"/>
    <property type="match status" value="1"/>
</dbReference>
<feature type="domain" description="Aminoacyl-tRNA synthetase class Ia" evidence="13">
    <location>
        <begin position="474"/>
        <end position="637"/>
    </location>
</feature>
<feature type="domain" description="Methionyl/Leucyl tRNA synthetase" evidence="15">
    <location>
        <begin position="72"/>
        <end position="205"/>
    </location>
</feature>
<evidence type="ECO:0000259" key="15">
    <source>
        <dbReference type="Pfam" id="PF09334"/>
    </source>
</evidence>
<feature type="region of interest" description="Disordered" evidence="12">
    <location>
        <begin position="13"/>
        <end position="36"/>
    </location>
</feature>
<protein>
    <recommendedName>
        <fullName evidence="3">leucine--tRNA ligase</fullName>
        <ecNumber evidence="3">6.1.1.4</ecNumber>
    </recommendedName>
    <alternativeName>
        <fullName evidence="9">Leucyl-tRNA synthetase</fullName>
    </alternativeName>
</protein>
<evidence type="ECO:0000256" key="5">
    <source>
        <dbReference type="ARBA" id="ARBA00022741"/>
    </source>
</evidence>
<keyword evidence="4 11" id="KW-0436">Ligase</keyword>
<dbReference type="InterPro" id="IPR015413">
    <property type="entry name" value="Methionyl/Leucyl_tRNA_Synth"/>
</dbReference>
<evidence type="ECO:0000313" key="18">
    <source>
        <dbReference type="Proteomes" id="UP000800094"/>
    </source>
</evidence>
<dbReference type="NCBIfam" id="TIGR00396">
    <property type="entry name" value="leuS_bact"/>
    <property type="match status" value="1"/>
</dbReference>
<dbReference type="SUPFAM" id="SSF50677">
    <property type="entry name" value="ValRS/IleRS/LeuRS editing domain"/>
    <property type="match status" value="1"/>
</dbReference>
<feature type="domain" description="Methionyl/Valyl/Leucyl/Isoleucyl-tRNA synthetase anticodon-binding" evidence="14">
    <location>
        <begin position="800"/>
        <end position="937"/>
    </location>
</feature>
<dbReference type="InterPro" id="IPR001412">
    <property type="entry name" value="aa-tRNA-synth_I_CS"/>
</dbReference>
<dbReference type="Gene3D" id="3.40.50.620">
    <property type="entry name" value="HUPs"/>
    <property type="match status" value="2"/>
</dbReference>
<keyword evidence="7 11" id="KW-0648">Protein biosynthesis</keyword>
<keyword evidence="5 11" id="KW-0547">Nucleotide-binding</keyword>
<dbReference type="GO" id="GO:0032543">
    <property type="term" value="P:mitochondrial translation"/>
    <property type="evidence" value="ECO:0007669"/>
    <property type="project" value="TreeGrafter"/>
</dbReference>
<dbReference type="FunFam" id="1.10.730.10:FF:000002">
    <property type="entry name" value="Leucine--tRNA ligase"/>
    <property type="match status" value="1"/>
</dbReference>
<evidence type="ECO:0000256" key="4">
    <source>
        <dbReference type="ARBA" id="ARBA00022598"/>
    </source>
</evidence>
<evidence type="ECO:0000256" key="1">
    <source>
        <dbReference type="ARBA" id="ARBA00004305"/>
    </source>
</evidence>
<organism evidence="17 18">
    <name type="scientific">Trematosphaeria pertusa</name>
    <dbReference type="NCBI Taxonomy" id="390896"/>
    <lineage>
        <taxon>Eukaryota</taxon>
        <taxon>Fungi</taxon>
        <taxon>Dikarya</taxon>
        <taxon>Ascomycota</taxon>
        <taxon>Pezizomycotina</taxon>
        <taxon>Dothideomycetes</taxon>
        <taxon>Pleosporomycetidae</taxon>
        <taxon>Pleosporales</taxon>
        <taxon>Massarineae</taxon>
        <taxon>Trematosphaeriaceae</taxon>
        <taxon>Trematosphaeria</taxon>
    </lineage>
</organism>
<dbReference type="SUPFAM" id="SSF52374">
    <property type="entry name" value="Nucleotidylyl transferase"/>
    <property type="match status" value="1"/>
</dbReference>
<evidence type="ECO:0000256" key="11">
    <source>
        <dbReference type="RuleBase" id="RU363035"/>
    </source>
</evidence>
<gene>
    <name evidence="17" type="ORF">BU26DRAFT_480963</name>
</gene>
<dbReference type="Pfam" id="PF08264">
    <property type="entry name" value="Anticodon_1"/>
    <property type="match status" value="1"/>
</dbReference>
<name>A0A6A6IJS1_9PLEO</name>
<evidence type="ECO:0000256" key="9">
    <source>
        <dbReference type="ARBA" id="ARBA00030520"/>
    </source>
</evidence>
<dbReference type="RefSeq" id="XP_033685665.1">
    <property type="nucleotide sequence ID" value="XM_033825720.1"/>
</dbReference>
<dbReference type="AlphaFoldDB" id="A0A6A6IJS1"/>
<dbReference type="EMBL" id="ML987193">
    <property type="protein sequence ID" value="KAF2250661.1"/>
    <property type="molecule type" value="Genomic_DNA"/>
</dbReference>
<comment type="catalytic activity">
    <reaction evidence="10">
        <text>tRNA(Leu) + L-leucine + ATP = L-leucyl-tRNA(Leu) + AMP + diphosphate</text>
        <dbReference type="Rhea" id="RHEA:11688"/>
        <dbReference type="Rhea" id="RHEA-COMP:9613"/>
        <dbReference type="Rhea" id="RHEA-COMP:9622"/>
        <dbReference type="ChEBI" id="CHEBI:30616"/>
        <dbReference type="ChEBI" id="CHEBI:33019"/>
        <dbReference type="ChEBI" id="CHEBI:57427"/>
        <dbReference type="ChEBI" id="CHEBI:78442"/>
        <dbReference type="ChEBI" id="CHEBI:78494"/>
        <dbReference type="ChEBI" id="CHEBI:456215"/>
        <dbReference type="EC" id="6.1.1.4"/>
    </reaction>
</comment>
<proteinExistence type="inferred from homology"/>
<dbReference type="GO" id="GO:0006429">
    <property type="term" value="P:leucyl-tRNA aminoacylation"/>
    <property type="evidence" value="ECO:0007669"/>
    <property type="project" value="InterPro"/>
</dbReference>
<dbReference type="GO" id="GO:0004823">
    <property type="term" value="F:leucine-tRNA ligase activity"/>
    <property type="evidence" value="ECO:0007669"/>
    <property type="project" value="UniProtKB-EC"/>
</dbReference>
<dbReference type="Pfam" id="PF09334">
    <property type="entry name" value="tRNA-synt_1g"/>
    <property type="match status" value="1"/>
</dbReference>
<dbReference type="SUPFAM" id="SSF47323">
    <property type="entry name" value="Anticodon-binding domain of a subclass of class I aminoacyl-tRNA synthetases"/>
    <property type="match status" value="1"/>
</dbReference>
<dbReference type="Gene3D" id="3.90.740.10">
    <property type="entry name" value="Valyl/Leucyl/Isoleucyl-tRNA synthetase, editing domain"/>
    <property type="match status" value="1"/>
</dbReference>
<dbReference type="GO" id="GO:0005524">
    <property type="term" value="F:ATP binding"/>
    <property type="evidence" value="ECO:0007669"/>
    <property type="project" value="UniProtKB-KW"/>
</dbReference>
<dbReference type="FunFam" id="3.40.50.620:FF:000003">
    <property type="entry name" value="Leucine--tRNA ligase"/>
    <property type="match status" value="1"/>
</dbReference>
<dbReference type="InterPro" id="IPR014729">
    <property type="entry name" value="Rossmann-like_a/b/a_fold"/>
</dbReference>
<evidence type="ECO:0000256" key="12">
    <source>
        <dbReference type="SAM" id="MobiDB-lite"/>
    </source>
</evidence>
<dbReference type="FunFam" id="3.40.50.620:FF:000100">
    <property type="entry name" value="probable leucine--tRNA ligase, mitochondrial"/>
    <property type="match status" value="1"/>
</dbReference>
<keyword evidence="8 11" id="KW-0030">Aminoacyl-tRNA synthetase</keyword>
<dbReference type="CDD" id="cd00812">
    <property type="entry name" value="LeuRS_core"/>
    <property type="match status" value="1"/>
</dbReference>